<evidence type="ECO:0000313" key="3">
    <source>
        <dbReference type="EMBL" id="MBU3869871.1"/>
    </source>
</evidence>
<dbReference type="EMBL" id="JAHLEM010000653">
    <property type="protein sequence ID" value="MBU3869871.1"/>
    <property type="molecule type" value="Genomic_DNA"/>
</dbReference>
<evidence type="ECO:0000259" key="2">
    <source>
        <dbReference type="Pfam" id="PF01965"/>
    </source>
</evidence>
<evidence type="ECO:0000313" key="4">
    <source>
        <dbReference type="Proteomes" id="UP000720508"/>
    </source>
</evidence>
<accession>A0ABS6CSE5</accession>
<feature type="compositionally biased region" description="Low complexity" evidence="1">
    <location>
        <begin position="1"/>
        <end position="14"/>
    </location>
</feature>
<dbReference type="PANTHER" id="PTHR43130:SF2">
    <property type="entry name" value="DJ-1_PFPI DOMAIN-CONTAINING PROTEIN"/>
    <property type="match status" value="1"/>
</dbReference>
<dbReference type="Proteomes" id="UP000720508">
    <property type="component" value="Unassembled WGS sequence"/>
</dbReference>
<dbReference type="Pfam" id="PF01965">
    <property type="entry name" value="DJ-1_PfpI"/>
    <property type="match status" value="1"/>
</dbReference>
<dbReference type="CDD" id="cd03139">
    <property type="entry name" value="GATase1_PfpI_2"/>
    <property type="match status" value="1"/>
</dbReference>
<feature type="region of interest" description="Disordered" evidence="1">
    <location>
        <begin position="1"/>
        <end position="22"/>
    </location>
</feature>
<gene>
    <name evidence="3" type="ORF">KN815_39205</name>
</gene>
<dbReference type="PANTHER" id="PTHR43130">
    <property type="entry name" value="ARAC-FAMILY TRANSCRIPTIONAL REGULATOR"/>
    <property type="match status" value="1"/>
</dbReference>
<sequence length="258" mass="27071">MAGDTTTQQTRTTQGNGPQADAAAHPMDVGMLLYEGHTTLDFVGPHLAFASAGMRVHLVSHSLDPVASDSGLAVLPTVTLQDCPADLDILFVPGGRIDEVLLDRAKLDFLAHHGRTASYITSVCTGSLALAAAGLLDGYRAATHWATRDQLARFGVEVSNERVCVDRNRATGGGVTAGIDFGLTLVARILGEDAAKLSQLAMEYDPQPPFDAGTPEGAGPDVVARFAEFAAATFGERIDETIARAVSRTLEQRAGAQS</sequence>
<keyword evidence="4" id="KW-1185">Reference proteome</keyword>
<comment type="caution">
    <text evidence="3">The sequence shown here is derived from an EMBL/GenBank/DDBJ whole genome shotgun (WGS) entry which is preliminary data.</text>
</comment>
<dbReference type="InterPro" id="IPR002818">
    <property type="entry name" value="DJ-1/PfpI"/>
</dbReference>
<evidence type="ECO:0000256" key="1">
    <source>
        <dbReference type="SAM" id="MobiDB-lite"/>
    </source>
</evidence>
<reference evidence="3 4" key="1">
    <citation type="submission" date="2021-06" db="EMBL/GenBank/DDBJ databases">
        <authorList>
            <person name="Pan X."/>
        </authorList>
    </citation>
    <scope>NUCLEOTIDE SEQUENCE [LARGE SCALE GENOMIC DNA]</scope>
    <source>
        <strain evidence="3 4">4503</strain>
    </source>
</reference>
<dbReference type="InterPro" id="IPR052158">
    <property type="entry name" value="INH-QAR"/>
</dbReference>
<name>A0ABS6CSE5_9ACTN</name>
<protein>
    <submittedName>
        <fullName evidence="3">DJ-1/PfpI family protein</fullName>
    </submittedName>
</protein>
<dbReference type="RefSeq" id="WP_216346572.1">
    <property type="nucleotide sequence ID" value="NZ_JAHLEM010000653.1"/>
</dbReference>
<organism evidence="3 4">
    <name type="scientific">Streptomyces niphimycinicus</name>
    <dbReference type="NCBI Taxonomy" id="2842201"/>
    <lineage>
        <taxon>Bacteria</taxon>
        <taxon>Bacillati</taxon>
        <taxon>Actinomycetota</taxon>
        <taxon>Actinomycetes</taxon>
        <taxon>Kitasatosporales</taxon>
        <taxon>Streptomycetaceae</taxon>
        <taxon>Streptomyces</taxon>
    </lineage>
</organism>
<feature type="domain" description="DJ-1/PfpI" evidence="2">
    <location>
        <begin position="29"/>
        <end position="187"/>
    </location>
</feature>
<proteinExistence type="predicted"/>